<protein>
    <submittedName>
        <fullName evidence="1">Uncharacterized protein</fullName>
    </submittedName>
</protein>
<evidence type="ECO:0000313" key="2">
    <source>
        <dbReference type="Proteomes" id="UP001057402"/>
    </source>
</evidence>
<keyword evidence="2" id="KW-1185">Reference proteome</keyword>
<sequence>MKGLCFGCNEPYDRHHKCAKRQVYSLLVELAEDEQGRLEVGRAKPDTSEEDVLVTLHALRGELGEGDNNRTMKLKGSFKKKRLNILVDSGSTHNFLDLGMIKGMNLNMVTVPPVKVTVADGRCLVCRSMLRHFTWEMQGQLFTADFYVITLGGCEVILGVKWLATLGDIVWNFQISVMKFCWDGMEVILQGELGRDDDPLLQMTTILRHWKHSVIQSK</sequence>
<comment type="caution">
    <text evidence="1">The sequence shown here is derived from an EMBL/GenBank/DDBJ whole genome shotgun (WGS) entry which is preliminary data.</text>
</comment>
<reference evidence="2" key="1">
    <citation type="journal article" date="2023" name="Front. Plant Sci.">
        <title>Chromosomal-level genome assembly of Melastoma candidum provides insights into trichome evolution.</title>
        <authorList>
            <person name="Zhong Y."/>
            <person name="Wu W."/>
            <person name="Sun C."/>
            <person name="Zou P."/>
            <person name="Liu Y."/>
            <person name="Dai S."/>
            <person name="Zhou R."/>
        </authorList>
    </citation>
    <scope>NUCLEOTIDE SEQUENCE [LARGE SCALE GENOMIC DNA]</scope>
</reference>
<dbReference type="EMBL" id="CM042889">
    <property type="protein sequence ID" value="KAI4321268.1"/>
    <property type="molecule type" value="Genomic_DNA"/>
</dbReference>
<name>A0ACB9MAE2_9MYRT</name>
<dbReference type="Proteomes" id="UP001057402">
    <property type="component" value="Chromosome 10"/>
</dbReference>
<proteinExistence type="predicted"/>
<accession>A0ACB9MAE2</accession>
<organism evidence="1 2">
    <name type="scientific">Melastoma candidum</name>
    <dbReference type="NCBI Taxonomy" id="119954"/>
    <lineage>
        <taxon>Eukaryota</taxon>
        <taxon>Viridiplantae</taxon>
        <taxon>Streptophyta</taxon>
        <taxon>Embryophyta</taxon>
        <taxon>Tracheophyta</taxon>
        <taxon>Spermatophyta</taxon>
        <taxon>Magnoliopsida</taxon>
        <taxon>eudicotyledons</taxon>
        <taxon>Gunneridae</taxon>
        <taxon>Pentapetalae</taxon>
        <taxon>rosids</taxon>
        <taxon>malvids</taxon>
        <taxon>Myrtales</taxon>
        <taxon>Melastomataceae</taxon>
        <taxon>Melastomatoideae</taxon>
        <taxon>Melastomateae</taxon>
        <taxon>Melastoma</taxon>
    </lineage>
</organism>
<gene>
    <name evidence="1" type="ORF">MLD38_034667</name>
</gene>
<evidence type="ECO:0000313" key="1">
    <source>
        <dbReference type="EMBL" id="KAI4321268.1"/>
    </source>
</evidence>